<proteinExistence type="predicted"/>
<dbReference type="AlphaFoldDB" id="A0A3M7M3V8"/>
<dbReference type="PANTHER" id="PTHR42052">
    <property type="entry name" value="ABM DOMAIN-CONTAINING PROTEIN"/>
    <property type="match status" value="1"/>
</dbReference>
<protein>
    <submittedName>
        <fullName evidence="1">Dimeric alpha-beta barrel</fullName>
    </submittedName>
</protein>
<reference evidence="1 2" key="1">
    <citation type="journal article" date="2014" name="PLoS ONE">
        <title>De novo Genome Assembly of the Fungal Plant Pathogen Pyrenophora semeniperda.</title>
        <authorList>
            <person name="Soliai M.M."/>
            <person name="Meyer S.E."/>
            <person name="Udall J.A."/>
            <person name="Elzinga D.E."/>
            <person name="Hermansen R.A."/>
            <person name="Bodily P.M."/>
            <person name="Hart A.A."/>
            <person name="Coleman C.E."/>
        </authorList>
    </citation>
    <scope>NUCLEOTIDE SEQUENCE [LARGE SCALE GENOMIC DNA]</scope>
    <source>
        <strain evidence="1 2">CCB06</strain>
        <tissue evidence="1">Mycelium</tissue>
    </source>
</reference>
<dbReference type="PANTHER" id="PTHR42052:SF1">
    <property type="entry name" value="ABM DOMAIN-CONTAINING PROTEIN"/>
    <property type="match status" value="1"/>
</dbReference>
<dbReference type="EMBL" id="KE747817">
    <property type="protein sequence ID" value="RMZ69152.1"/>
    <property type="molecule type" value="Genomic_DNA"/>
</dbReference>
<sequence length="214" mass="24214">MPVTEIALLHLSPGTSIHDQDFRGKLAYAKTVIQKATSRNVYYLQQVEDPACVYIIAEWKSLSYHMEDFIPSSANQSLLQSLDGMLTVEWLQHIDALHADLPLPETEAQMEAACRGQPVWSIVRHMVKAEEKQRFQGAFDANKGYLQEFITEGKIGGGWRVDGEEAKDEFVLLSPWKSVEQHMEFGKTDGFKKYAGLREFIDEADIKHATLLGI</sequence>
<dbReference type="OrthoDB" id="3542212at2759"/>
<dbReference type="Gene3D" id="3.30.70.100">
    <property type="match status" value="2"/>
</dbReference>
<evidence type="ECO:0000313" key="1">
    <source>
        <dbReference type="EMBL" id="RMZ69152.1"/>
    </source>
</evidence>
<organism evidence="1 2">
    <name type="scientific">Pyrenophora seminiperda CCB06</name>
    <dbReference type="NCBI Taxonomy" id="1302712"/>
    <lineage>
        <taxon>Eukaryota</taxon>
        <taxon>Fungi</taxon>
        <taxon>Dikarya</taxon>
        <taxon>Ascomycota</taxon>
        <taxon>Pezizomycotina</taxon>
        <taxon>Dothideomycetes</taxon>
        <taxon>Pleosporomycetidae</taxon>
        <taxon>Pleosporales</taxon>
        <taxon>Pleosporineae</taxon>
        <taxon>Pleosporaceae</taxon>
        <taxon>Pyrenophora</taxon>
    </lineage>
</organism>
<gene>
    <name evidence="1" type="ORF">GMOD_00003077</name>
</gene>
<name>A0A3M7M3V8_9PLEO</name>
<evidence type="ECO:0000313" key="2">
    <source>
        <dbReference type="Proteomes" id="UP000265663"/>
    </source>
</evidence>
<accession>A0A3M7M3V8</accession>
<keyword evidence="2" id="KW-1185">Reference proteome</keyword>
<dbReference type="Proteomes" id="UP000265663">
    <property type="component" value="Unassembled WGS sequence"/>
</dbReference>